<dbReference type="PANTHER" id="PTHR33931">
    <property type="entry name" value="HOLIN-LIKE PROTEIN CIDA-RELATED"/>
    <property type="match status" value="1"/>
</dbReference>
<organism evidence="7 8">
    <name type="scientific">Paracidovorax wautersii</name>
    <dbReference type="NCBI Taxonomy" id="1177982"/>
    <lineage>
        <taxon>Bacteria</taxon>
        <taxon>Pseudomonadati</taxon>
        <taxon>Pseudomonadota</taxon>
        <taxon>Betaproteobacteria</taxon>
        <taxon>Burkholderiales</taxon>
        <taxon>Comamonadaceae</taxon>
        <taxon>Paracidovorax</taxon>
    </lineage>
</organism>
<feature type="transmembrane region" description="Helical" evidence="6">
    <location>
        <begin position="85"/>
        <end position="109"/>
    </location>
</feature>
<comment type="subcellular location">
    <subcellularLocation>
        <location evidence="1">Cell membrane</location>
        <topology evidence="1">Multi-pass membrane protein</topology>
    </subcellularLocation>
</comment>
<dbReference type="RefSeq" id="WP_309829852.1">
    <property type="nucleotide sequence ID" value="NZ_JAVIZX010000001.1"/>
</dbReference>
<evidence type="ECO:0000313" key="8">
    <source>
        <dbReference type="Proteomes" id="UP001267710"/>
    </source>
</evidence>
<feature type="transmembrane region" description="Helical" evidence="6">
    <location>
        <begin position="56"/>
        <end position="73"/>
    </location>
</feature>
<sequence length="118" mass="12766">MIPALAALLGFQLLGELLVRALGLPVPGALLGLVFLVAYLMWRGETPQSLADTSNALLRNMMLLLVPSVVGLIDNVERVRREWLPFVVACVVGAVITLAVTAVVLEWLLKRQPPEEGV</sequence>
<reference evidence="7 8" key="1">
    <citation type="submission" date="2023-08" db="EMBL/GenBank/DDBJ databases">
        <title>Functional and genomic diversity of the sorghum phyllosphere microbiome.</title>
        <authorList>
            <person name="Shade A."/>
        </authorList>
    </citation>
    <scope>NUCLEOTIDE SEQUENCE [LARGE SCALE GENOMIC DNA]</scope>
    <source>
        <strain evidence="7 8">SORGH_AS_0335</strain>
    </source>
</reference>
<keyword evidence="8" id="KW-1185">Reference proteome</keyword>
<feature type="transmembrane region" description="Helical" evidence="6">
    <location>
        <begin position="25"/>
        <end position="44"/>
    </location>
</feature>
<protein>
    <submittedName>
        <fullName evidence="7">Holin-like protein</fullName>
    </submittedName>
</protein>
<dbReference type="PANTHER" id="PTHR33931:SF2">
    <property type="entry name" value="HOLIN-LIKE PROTEIN CIDA"/>
    <property type="match status" value="1"/>
</dbReference>
<gene>
    <name evidence="7" type="ORF">QE399_003014</name>
</gene>
<evidence type="ECO:0000313" key="7">
    <source>
        <dbReference type="EMBL" id="MDR6215325.1"/>
    </source>
</evidence>
<dbReference type="Pfam" id="PF03788">
    <property type="entry name" value="LrgA"/>
    <property type="match status" value="1"/>
</dbReference>
<accession>A0ABU1IDL7</accession>
<keyword evidence="4 6" id="KW-1133">Transmembrane helix</keyword>
<evidence type="ECO:0000256" key="1">
    <source>
        <dbReference type="ARBA" id="ARBA00004651"/>
    </source>
</evidence>
<evidence type="ECO:0000256" key="3">
    <source>
        <dbReference type="ARBA" id="ARBA00022692"/>
    </source>
</evidence>
<dbReference type="Proteomes" id="UP001267710">
    <property type="component" value="Unassembled WGS sequence"/>
</dbReference>
<proteinExistence type="predicted"/>
<keyword evidence="3 6" id="KW-0812">Transmembrane</keyword>
<evidence type="ECO:0000256" key="4">
    <source>
        <dbReference type="ARBA" id="ARBA00022989"/>
    </source>
</evidence>
<comment type="caution">
    <text evidence="7">The sequence shown here is derived from an EMBL/GenBank/DDBJ whole genome shotgun (WGS) entry which is preliminary data.</text>
</comment>
<dbReference type="EMBL" id="JAVIZX010000001">
    <property type="protein sequence ID" value="MDR6215325.1"/>
    <property type="molecule type" value="Genomic_DNA"/>
</dbReference>
<dbReference type="InterPro" id="IPR005538">
    <property type="entry name" value="LrgA/CidA"/>
</dbReference>
<name>A0ABU1IDL7_9BURK</name>
<evidence type="ECO:0000256" key="5">
    <source>
        <dbReference type="ARBA" id="ARBA00023136"/>
    </source>
</evidence>
<evidence type="ECO:0000256" key="6">
    <source>
        <dbReference type="SAM" id="Phobius"/>
    </source>
</evidence>
<keyword evidence="5 6" id="KW-0472">Membrane</keyword>
<evidence type="ECO:0000256" key="2">
    <source>
        <dbReference type="ARBA" id="ARBA00022475"/>
    </source>
</evidence>
<keyword evidence="2" id="KW-1003">Cell membrane</keyword>